<feature type="transmembrane region" description="Helical" evidence="6">
    <location>
        <begin position="146"/>
        <end position="163"/>
    </location>
</feature>
<reference evidence="10" key="1">
    <citation type="submission" date="2021-01" db="EMBL/GenBank/DDBJ databases">
        <authorList>
            <consortium name="Aspergillus puulaauensis MK2 genome sequencing consortium"/>
            <person name="Kazuki M."/>
            <person name="Futagami T."/>
        </authorList>
    </citation>
    <scope>NUCLEOTIDE SEQUENCE</scope>
    <source>
        <strain evidence="10">MK2</strain>
    </source>
</reference>
<dbReference type="GeneID" id="64973665"/>
<dbReference type="Pfam" id="PF10337">
    <property type="entry name" value="ArAE_2_N"/>
    <property type="match status" value="1"/>
</dbReference>
<keyword evidence="3 6" id="KW-1133">Transmembrane helix</keyword>
<feature type="transmembrane region" description="Helical" evidence="6">
    <location>
        <begin position="613"/>
        <end position="630"/>
    </location>
</feature>
<dbReference type="RefSeq" id="XP_041555854.1">
    <property type="nucleotide sequence ID" value="XM_041703138.1"/>
</dbReference>
<organism evidence="10 11">
    <name type="scientific">Aspergillus puulaauensis</name>
    <dbReference type="NCBI Taxonomy" id="1220207"/>
    <lineage>
        <taxon>Eukaryota</taxon>
        <taxon>Fungi</taxon>
        <taxon>Dikarya</taxon>
        <taxon>Ascomycota</taxon>
        <taxon>Pezizomycotina</taxon>
        <taxon>Eurotiomycetes</taxon>
        <taxon>Eurotiomycetidae</taxon>
        <taxon>Eurotiales</taxon>
        <taxon>Aspergillaceae</taxon>
        <taxon>Aspergillus</taxon>
    </lineage>
</organism>
<keyword evidence="11" id="KW-1185">Reference proteome</keyword>
<protein>
    <recommendedName>
        <fullName evidence="12">DUF2421 domain-containing protein</fullName>
    </recommendedName>
</protein>
<sequence>MSDRVDGRHKQRLPAFLDHFNTRDLKIFFRCWAAAWVAALLIFIGPVADNFGSATFFACLVLFMLPPSGVLFVYILGSLSLYIGIGLAWAWGVITMKAALAARPDADTQARVAALQQAAATEAQSTGSPVAGIAQRMVYDGWMLDARVTAVVYCMLCVFIYFLSRLRASNPKTAFTAIFGIIITDLFLCYGPLLPSFNGTLPLALVKPAAAGTGLGFACTILFFPQSTSDIVLEGIGDLLRLMEDSLQYSASALSKDSEPLDPQQLQKRRTKIIGQYRKLEPSFGFLPLDFSVGSWGAETVATFKSPMRQLAAVILSLSEFHKSTIESRVKTQELKKPPIETGEPVEQKQEKHEKKEKKDKKEKKEKKEKKRVVGAHHLAQVADLVKGLQYTEDHSVDPDVANEFTGHSVAAMDACLEGLRVTGECVRFVERQHWYHKASPAAHEELYERTKTVLEKLRQARTGFLHDMTESLITGYAQLFENDNPDQNTRADQVAGIIICMNFQEHMANALDKTEALLARVSDVFPDATRTRLWWPTSLKYAARWMLGKKDKAPTLAPASDDDPDQAPAGDATQTAQEKLRIRRGYRPQTRHPLGKAAIGTYHWLTCDEGLYALRMVVVTIAVSISAVLPNTAGFFYREKGFWGLIMAQTGLLVYMADFTFSVLARLVGTIGGGVLGLLAWYIGSGNGPGNPYGLSAVLAVMLIIFLWIRLYLPPNLLTGGIMGAATFLLVVAYSYVDTHNPTYGDPGVGYNVFWRRLLLVLIGIGAATIVQMLPRPPSASRHVCKSLSRSLRTLSDHYALLLSCWGRAGNEGKTITEPIWLELTESLVLLEPMIYNLRFEFSSSQFDSKSLAQVKQLCHALNDFLARLLAASGTLPQEYKDRLAQQMGILDHRCIGEVMAVLGVCEQALRTGDAPPEILPTPLVRRALEYWQTHQTEYLLSADMVRDEDYRRYCVALGSYVRFLGKIDELVLVIKGVLGEAHLVSKELIDLV</sequence>
<evidence type="ECO:0000256" key="4">
    <source>
        <dbReference type="ARBA" id="ARBA00023136"/>
    </source>
</evidence>
<evidence type="ECO:0000256" key="6">
    <source>
        <dbReference type="SAM" id="Phobius"/>
    </source>
</evidence>
<feature type="transmembrane region" description="Helical" evidence="6">
    <location>
        <begin position="758"/>
        <end position="775"/>
    </location>
</feature>
<feature type="compositionally biased region" description="Basic residues" evidence="5">
    <location>
        <begin position="355"/>
        <end position="373"/>
    </location>
</feature>
<proteinExistence type="predicted"/>
<gene>
    <name evidence="10" type="ORF">APUU_40104S</name>
</gene>
<feature type="region of interest" description="Disordered" evidence="5">
    <location>
        <begin position="328"/>
        <end position="373"/>
    </location>
</feature>
<dbReference type="EMBL" id="AP024446">
    <property type="protein sequence ID" value="BCS23660.1"/>
    <property type="molecule type" value="Genomic_DNA"/>
</dbReference>
<dbReference type="OrthoDB" id="2274698at2759"/>
<feature type="transmembrane region" description="Helical" evidence="6">
    <location>
        <begin position="691"/>
        <end position="710"/>
    </location>
</feature>
<dbReference type="KEGG" id="apuu:APUU_40104S"/>
<dbReference type="InterPro" id="IPR049453">
    <property type="entry name" value="Memb_transporter_dom"/>
</dbReference>
<evidence type="ECO:0000259" key="7">
    <source>
        <dbReference type="Pfam" id="PF10334"/>
    </source>
</evidence>
<feature type="transmembrane region" description="Helical" evidence="6">
    <location>
        <begin position="665"/>
        <end position="685"/>
    </location>
</feature>
<dbReference type="Pfam" id="PF13515">
    <property type="entry name" value="FUSC_2"/>
    <property type="match status" value="1"/>
</dbReference>
<feature type="transmembrane region" description="Helical" evidence="6">
    <location>
        <begin position="717"/>
        <end position="738"/>
    </location>
</feature>
<feature type="transmembrane region" description="Helical" evidence="6">
    <location>
        <begin position="175"/>
        <end position="193"/>
    </location>
</feature>
<evidence type="ECO:0000256" key="2">
    <source>
        <dbReference type="ARBA" id="ARBA00022692"/>
    </source>
</evidence>
<dbReference type="PANTHER" id="PTHR37994">
    <property type="entry name" value="ARAE_2_N DOMAIN-CONTAINING PROTEIN-RELATED"/>
    <property type="match status" value="1"/>
</dbReference>
<accession>A0A7R7XLE4</accession>
<dbReference type="Proteomes" id="UP000654913">
    <property type="component" value="Chromosome 4"/>
</dbReference>
<dbReference type="InterPro" id="IPR018820">
    <property type="entry name" value="BRE4-related_DUF2421"/>
</dbReference>
<evidence type="ECO:0000313" key="10">
    <source>
        <dbReference type="EMBL" id="BCS23660.1"/>
    </source>
</evidence>
<feature type="transmembrane region" description="Helical" evidence="6">
    <location>
        <begin position="642"/>
        <end position="658"/>
    </location>
</feature>
<evidence type="ECO:0000256" key="1">
    <source>
        <dbReference type="ARBA" id="ARBA00004141"/>
    </source>
</evidence>
<comment type="subcellular location">
    <subcellularLocation>
        <location evidence="1">Membrane</location>
        <topology evidence="1">Multi-pass membrane protein</topology>
    </subcellularLocation>
</comment>
<feature type="domain" description="DUF2421" evidence="7">
    <location>
        <begin position="776"/>
        <end position="984"/>
    </location>
</feature>
<evidence type="ECO:0008006" key="12">
    <source>
        <dbReference type="Google" id="ProtNLM"/>
    </source>
</evidence>
<feature type="compositionally biased region" description="Basic and acidic residues" evidence="5">
    <location>
        <begin position="328"/>
        <end position="339"/>
    </location>
</feature>
<feature type="domain" description="Putative ER transporter 6TM N-terminal" evidence="8">
    <location>
        <begin position="13"/>
        <end position="475"/>
    </location>
</feature>
<keyword evidence="2 6" id="KW-0812">Transmembrane</keyword>
<feature type="transmembrane region" description="Helical" evidence="6">
    <location>
        <begin position="27"/>
        <end position="48"/>
    </location>
</feature>
<dbReference type="GO" id="GO:0016020">
    <property type="term" value="C:membrane"/>
    <property type="evidence" value="ECO:0007669"/>
    <property type="project" value="UniProtKB-SubCell"/>
</dbReference>
<feature type="transmembrane region" description="Helical" evidence="6">
    <location>
        <begin position="54"/>
        <end position="74"/>
    </location>
</feature>
<name>A0A7R7XLE4_9EURO</name>
<feature type="region of interest" description="Disordered" evidence="5">
    <location>
        <begin position="554"/>
        <end position="582"/>
    </location>
</feature>
<feature type="domain" description="Integral membrane bound transporter" evidence="9">
    <location>
        <begin position="636"/>
        <end position="771"/>
    </location>
</feature>
<reference evidence="10" key="2">
    <citation type="submission" date="2021-02" db="EMBL/GenBank/DDBJ databases">
        <title>Aspergillus puulaauensis MK2 genome sequence.</title>
        <authorList>
            <person name="Futagami T."/>
            <person name="Mori K."/>
            <person name="Kadooka C."/>
            <person name="Tanaka T."/>
        </authorList>
    </citation>
    <scope>NUCLEOTIDE SEQUENCE</scope>
    <source>
        <strain evidence="10">MK2</strain>
    </source>
</reference>
<evidence type="ECO:0000256" key="5">
    <source>
        <dbReference type="SAM" id="MobiDB-lite"/>
    </source>
</evidence>
<evidence type="ECO:0000256" key="3">
    <source>
        <dbReference type="ARBA" id="ARBA00022989"/>
    </source>
</evidence>
<dbReference type="InterPro" id="IPR018823">
    <property type="entry name" value="ArAE_2_N"/>
</dbReference>
<evidence type="ECO:0000313" key="11">
    <source>
        <dbReference type="Proteomes" id="UP000654913"/>
    </source>
</evidence>
<evidence type="ECO:0000259" key="9">
    <source>
        <dbReference type="Pfam" id="PF13515"/>
    </source>
</evidence>
<keyword evidence="4 6" id="KW-0472">Membrane</keyword>
<feature type="transmembrane region" description="Helical" evidence="6">
    <location>
        <begin position="81"/>
        <end position="102"/>
    </location>
</feature>
<dbReference type="Pfam" id="PF10334">
    <property type="entry name" value="BRE4"/>
    <property type="match status" value="1"/>
</dbReference>
<evidence type="ECO:0000259" key="8">
    <source>
        <dbReference type="Pfam" id="PF10337"/>
    </source>
</evidence>
<dbReference type="PANTHER" id="PTHR37994:SF3">
    <property type="entry name" value="ER TRANSPORTER 6TM N-TERMINAL DOMAIN-CONTAINING PROTEIN"/>
    <property type="match status" value="1"/>
</dbReference>
<dbReference type="AlphaFoldDB" id="A0A7R7XLE4"/>